<dbReference type="InterPro" id="IPR017946">
    <property type="entry name" value="PLC-like_Pdiesterase_TIM-brl"/>
</dbReference>
<dbReference type="GO" id="GO:0008081">
    <property type="term" value="F:phosphoric diester hydrolase activity"/>
    <property type="evidence" value="ECO:0007669"/>
    <property type="project" value="InterPro"/>
</dbReference>
<dbReference type="RefSeq" id="WP_136352974.1">
    <property type="nucleotide sequence ID" value="NZ_CP046266.1"/>
</dbReference>
<dbReference type="OrthoDB" id="384721at2"/>
<accession>A0A4S4C499</accession>
<keyword evidence="2" id="KW-1185">Reference proteome</keyword>
<name>A0A4S4C499_9BACI</name>
<dbReference type="PROSITE" id="PS51704">
    <property type="entry name" value="GP_PDE"/>
    <property type="match status" value="1"/>
</dbReference>
<evidence type="ECO:0000313" key="1">
    <source>
        <dbReference type="EMBL" id="THF80501.1"/>
    </source>
</evidence>
<dbReference type="Gene3D" id="3.20.20.190">
    <property type="entry name" value="Phosphatidylinositol (PI) phosphodiesterase"/>
    <property type="match status" value="1"/>
</dbReference>
<evidence type="ECO:0000313" key="2">
    <source>
        <dbReference type="Proteomes" id="UP000310334"/>
    </source>
</evidence>
<dbReference type="PANTHER" id="PTHR46211">
    <property type="entry name" value="GLYCEROPHOSPHORYL DIESTER PHOSPHODIESTERASE"/>
    <property type="match status" value="1"/>
</dbReference>
<dbReference type="PANTHER" id="PTHR46211:SF1">
    <property type="entry name" value="GLYCEROPHOSPHODIESTER PHOSPHODIESTERASE, CYTOPLASMIC"/>
    <property type="match status" value="1"/>
</dbReference>
<dbReference type="SUPFAM" id="SSF51695">
    <property type="entry name" value="PLC-like phosphodiesterases"/>
    <property type="match status" value="1"/>
</dbReference>
<dbReference type="Proteomes" id="UP000310334">
    <property type="component" value="Unassembled WGS sequence"/>
</dbReference>
<dbReference type="InterPro" id="IPR030395">
    <property type="entry name" value="GP_PDE_dom"/>
</dbReference>
<dbReference type="CDD" id="cd08563">
    <property type="entry name" value="GDPD_TtGDE_like"/>
    <property type="match status" value="1"/>
</dbReference>
<comment type="caution">
    <text evidence="1">The sequence shown here is derived from an EMBL/GenBank/DDBJ whole genome shotgun (WGS) entry which is preliminary data.</text>
</comment>
<gene>
    <name evidence="1" type="ORF">E6W99_08835</name>
</gene>
<reference evidence="1 2" key="1">
    <citation type="submission" date="2019-04" db="EMBL/GenBank/DDBJ databases">
        <title>Bacillus sediminilitoris sp. nov., isolated from a tidal flat sediment on the East China Sea.</title>
        <authorList>
            <person name="Wei Y."/>
            <person name="Mao H."/>
            <person name="Fang J."/>
        </authorList>
    </citation>
    <scope>NUCLEOTIDE SEQUENCE [LARGE SCALE GENOMIC DNA]</scope>
    <source>
        <strain evidence="1 2">DSL-17</strain>
    </source>
</reference>
<sequence length="243" mass="27146">MTLIIGHRGSAGSFPENTMISFKAAMDAGADGIELDVQMTKDGEIVVIHDEKVDRTTNGTGFVKDLTLTEISRLDASYTFPEYKGSANVPTLKEVLEWATTRDSCIVNVELKNGIIDYPNIEEKTIELINHFNLQKRVIISSFNHYSLVKCKEISSDIETAILYMVGLYKPWNYAISIGAKGLHPHYYAANPKIILESQQCGIDVRPFTVNEIDTINSLFKNKCSAIITDFPELAAQLKKHNE</sequence>
<protein>
    <submittedName>
        <fullName evidence="1">Glycerophosphodiester phosphodiesterase</fullName>
    </submittedName>
</protein>
<proteinExistence type="predicted"/>
<dbReference type="AlphaFoldDB" id="A0A4S4C499"/>
<organism evidence="1 2">
    <name type="scientific">Metabacillus sediminilitoris</name>
    <dbReference type="NCBI Taxonomy" id="2567941"/>
    <lineage>
        <taxon>Bacteria</taxon>
        <taxon>Bacillati</taxon>
        <taxon>Bacillota</taxon>
        <taxon>Bacilli</taxon>
        <taxon>Bacillales</taxon>
        <taxon>Bacillaceae</taxon>
        <taxon>Metabacillus</taxon>
    </lineage>
</organism>
<dbReference type="EMBL" id="SSNT01000006">
    <property type="protein sequence ID" value="THF80501.1"/>
    <property type="molecule type" value="Genomic_DNA"/>
</dbReference>
<dbReference type="Pfam" id="PF03009">
    <property type="entry name" value="GDPD"/>
    <property type="match status" value="1"/>
</dbReference>
<dbReference type="GO" id="GO:0006629">
    <property type="term" value="P:lipid metabolic process"/>
    <property type="evidence" value="ECO:0007669"/>
    <property type="project" value="InterPro"/>
</dbReference>